<dbReference type="Proteomes" id="UP000317369">
    <property type="component" value="Chromosome"/>
</dbReference>
<sequence length="103" mass="11208">MFGRVVVEAEFELWVLGGELLGECCFEQVMRGIDDEDDLMEILCVLFGKEFEVEGEEIEERGIDAKDEGVAGGWVGEWIPVGNLAELVAGGVNTRSEVGNRGG</sequence>
<name>A0A517YRN3_9BACT</name>
<reference evidence="1 2" key="1">
    <citation type="submission" date="2019-02" db="EMBL/GenBank/DDBJ databases">
        <title>Deep-cultivation of Planctomycetes and their phenomic and genomic characterization uncovers novel biology.</title>
        <authorList>
            <person name="Wiegand S."/>
            <person name="Jogler M."/>
            <person name="Boedeker C."/>
            <person name="Pinto D."/>
            <person name="Vollmers J."/>
            <person name="Rivas-Marin E."/>
            <person name="Kohn T."/>
            <person name="Peeters S.H."/>
            <person name="Heuer A."/>
            <person name="Rast P."/>
            <person name="Oberbeckmann S."/>
            <person name="Bunk B."/>
            <person name="Jeske O."/>
            <person name="Meyerdierks A."/>
            <person name="Storesund J.E."/>
            <person name="Kallscheuer N."/>
            <person name="Luecker S."/>
            <person name="Lage O.M."/>
            <person name="Pohl T."/>
            <person name="Merkel B.J."/>
            <person name="Hornburger P."/>
            <person name="Mueller R.-W."/>
            <person name="Bruemmer F."/>
            <person name="Labrenz M."/>
            <person name="Spormann A.M."/>
            <person name="Op den Camp H."/>
            <person name="Overmann J."/>
            <person name="Amann R."/>
            <person name="Jetten M.S.M."/>
            <person name="Mascher T."/>
            <person name="Medema M.H."/>
            <person name="Devos D.P."/>
            <person name="Kaster A.-K."/>
            <person name="Ovreas L."/>
            <person name="Rohde M."/>
            <person name="Galperin M.Y."/>
            <person name="Jogler C."/>
        </authorList>
    </citation>
    <scope>NUCLEOTIDE SEQUENCE [LARGE SCALE GENOMIC DNA]</scope>
    <source>
        <strain evidence="1 2">KS4</strain>
    </source>
</reference>
<dbReference type="AlphaFoldDB" id="A0A517YRN3"/>
<proteinExistence type="predicted"/>
<organism evidence="1 2">
    <name type="scientific">Poriferisphaera corsica</name>
    <dbReference type="NCBI Taxonomy" id="2528020"/>
    <lineage>
        <taxon>Bacteria</taxon>
        <taxon>Pseudomonadati</taxon>
        <taxon>Planctomycetota</taxon>
        <taxon>Phycisphaerae</taxon>
        <taxon>Phycisphaerales</taxon>
        <taxon>Phycisphaeraceae</taxon>
        <taxon>Poriferisphaera</taxon>
    </lineage>
</organism>
<keyword evidence="2" id="KW-1185">Reference proteome</keyword>
<gene>
    <name evidence="1" type="ORF">KS4_09170</name>
</gene>
<dbReference type="KEGG" id="pcor:KS4_09170"/>
<dbReference type="EMBL" id="CP036425">
    <property type="protein sequence ID" value="QDU32878.1"/>
    <property type="molecule type" value="Genomic_DNA"/>
</dbReference>
<accession>A0A517YRN3</accession>
<evidence type="ECO:0000313" key="2">
    <source>
        <dbReference type="Proteomes" id="UP000317369"/>
    </source>
</evidence>
<evidence type="ECO:0000313" key="1">
    <source>
        <dbReference type="EMBL" id="QDU32878.1"/>
    </source>
</evidence>
<protein>
    <submittedName>
        <fullName evidence="1">Uncharacterized protein</fullName>
    </submittedName>
</protein>